<proteinExistence type="predicted"/>
<protein>
    <submittedName>
        <fullName evidence="6">Uncharacterized protein</fullName>
    </submittedName>
</protein>
<comment type="subcellular location">
    <subcellularLocation>
        <location evidence="1">Nucleus</location>
    </subcellularLocation>
</comment>
<dbReference type="GO" id="GO:0003714">
    <property type="term" value="F:transcription corepressor activity"/>
    <property type="evidence" value="ECO:0007669"/>
    <property type="project" value="TreeGrafter"/>
</dbReference>
<dbReference type="GO" id="GO:0005634">
    <property type="term" value="C:nucleus"/>
    <property type="evidence" value="ECO:0007669"/>
    <property type="project" value="UniProtKB-SubCell"/>
</dbReference>
<evidence type="ECO:0000256" key="3">
    <source>
        <dbReference type="ARBA" id="ARBA00023163"/>
    </source>
</evidence>
<accession>A0A371E5Z1</accession>
<reference evidence="6" key="1">
    <citation type="submission" date="2018-05" db="EMBL/GenBank/DDBJ databases">
        <title>Draft genome of Mucuna pruriens seed.</title>
        <authorList>
            <person name="Nnadi N.E."/>
            <person name="Vos R."/>
            <person name="Hasami M.H."/>
            <person name="Devisetty U.K."/>
            <person name="Aguiy J.C."/>
        </authorList>
    </citation>
    <scope>NUCLEOTIDE SEQUENCE [LARGE SCALE GENOMIC DNA]</scope>
    <source>
        <strain evidence="6">JCA_2017</strain>
    </source>
</reference>
<keyword evidence="4" id="KW-0539">Nucleus</keyword>
<dbReference type="OrthoDB" id="1741109at2759"/>
<keyword evidence="5" id="KW-0812">Transmembrane</keyword>
<keyword evidence="2" id="KW-0805">Transcription regulation</keyword>
<comment type="caution">
    <text evidence="6">The sequence shown here is derived from an EMBL/GenBank/DDBJ whole genome shotgun (WGS) entry which is preliminary data.</text>
</comment>
<evidence type="ECO:0000313" key="7">
    <source>
        <dbReference type="Proteomes" id="UP000257109"/>
    </source>
</evidence>
<dbReference type="EMBL" id="QJKJ01016141">
    <property type="protein sequence ID" value="RDX61448.1"/>
    <property type="molecule type" value="Genomic_DNA"/>
</dbReference>
<dbReference type="PANTHER" id="PTHR13859:SF31">
    <property type="entry name" value="ELM2 DOMAIN-CONTAINING PROTEIN"/>
    <property type="match status" value="1"/>
</dbReference>
<evidence type="ECO:0000256" key="2">
    <source>
        <dbReference type="ARBA" id="ARBA00023015"/>
    </source>
</evidence>
<evidence type="ECO:0000256" key="5">
    <source>
        <dbReference type="SAM" id="Phobius"/>
    </source>
</evidence>
<dbReference type="AlphaFoldDB" id="A0A371E5Z1"/>
<evidence type="ECO:0000313" key="6">
    <source>
        <dbReference type="EMBL" id="RDX61448.1"/>
    </source>
</evidence>
<feature type="transmembrane region" description="Helical" evidence="5">
    <location>
        <begin position="15"/>
        <end position="34"/>
    </location>
</feature>
<evidence type="ECO:0000256" key="1">
    <source>
        <dbReference type="ARBA" id="ARBA00004123"/>
    </source>
</evidence>
<feature type="non-terminal residue" evidence="6">
    <location>
        <position position="1"/>
    </location>
</feature>
<dbReference type="PANTHER" id="PTHR13859">
    <property type="entry name" value="ATROPHIN-RELATED"/>
    <property type="match status" value="1"/>
</dbReference>
<name>A0A371E5Z1_MUCPR</name>
<keyword evidence="5" id="KW-0472">Membrane</keyword>
<sequence length="162" mass="17888">CYVGVLNLGVRVNALGFYLPRLHVLVGLLFCVSWQMESIQQNYKDDLVEHASNGPPGSPDICDIVGAPQLNPRVGEEYQVEVPSMIKESERIQLRMNPADSEVMHDNSLSFAIGLPISVMWMHNEVEDGRSEGHLADIDGTVNAIELVKETTLQKNSISGNE</sequence>
<gene>
    <name evidence="6" type="ORF">CR513_60322</name>
</gene>
<keyword evidence="5" id="KW-1133">Transmembrane helix</keyword>
<dbReference type="Proteomes" id="UP000257109">
    <property type="component" value="Unassembled WGS sequence"/>
</dbReference>
<evidence type="ECO:0000256" key="4">
    <source>
        <dbReference type="ARBA" id="ARBA00023242"/>
    </source>
</evidence>
<organism evidence="6 7">
    <name type="scientific">Mucuna pruriens</name>
    <name type="common">Velvet bean</name>
    <name type="synonym">Dolichos pruriens</name>
    <dbReference type="NCBI Taxonomy" id="157652"/>
    <lineage>
        <taxon>Eukaryota</taxon>
        <taxon>Viridiplantae</taxon>
        <taxon>Streptophyta</taxon>
        <taxon>Embryophyta</taxon>
        <taxon>Tracheophyta</taxon>
        <taxon>Spermatophyta</taxon>
        <taxon>Magnoliopsida</taxon>
        <taxon>eudicotyledons</taxon>
        <taxon>Gunneridae</taxon>
        <taxon>Pentapetalae</taxon>
        <taxon>rosids</taxon>
        <taxon>fabids</taxon>
        <taxon>Fabales</taxon>
        <taxon>Fabaceae</taxon>
        <taxon>Papilionoideae</taxon>
        <taxon>50 kb inversion clade</taxon>
        <taxon>NPAAA clade</taxon>
        <taxon>indigoferoid/millettioid clade</taxon>
        <taxon>Phaseoleae</taxon>
        <taxon>Mucuna</taxon>
    </lineage>
</organism>
<keyword evidence="3" id="KW-0804">Transcription</keyword>
<keyword evidence="7" id="KW-1185">Reference proteome</keyword>